<comment type="caution">
    <text evidence="2">The sequence shown here is derived from an EMBL/GenBank/DDBJ whole genome shotgun (WGS) entry which is preliminary data.</text>
</comment>
<dbReference type="Proteomes" id="UP001597185">
    <property type="component" value="Unassembled WGS sequence"/>
</dbReference>
<evidence type="ECO:0000313" key="3">
    <source>
        <dbReference type="Proteomes" id="UP001597185"/>
    </source>
</evidence>
<evidence type="ECO:0000313" key="2">
    <source>
        <dbReference type="EMBL" id="MFD1570488.1"/>
    </source>
</evidence>
<dbReference type="Pfam" id="PF14258">
    <property type="entry name" value="DUF4350"/>
    <property type="match status" value="1"/>
</dbReference>
<name>A0ABD6C0J2_9EURY</name>
<protein>
    <submittedName>
        <fullName evidence="2">DUF4350 domain-containing protein</fullName>
    </submittedName>
</protein>
<proteinExistence type="predicted"/>
<dbReference type="Gene3D" id="3.40.50.880">
    <property type="match status" value="1"/>
</dbReference>
<feature type="domain" description="DUF4350" evidence="1">
    <location>
        <begin position="36"/>
        <end position="241"/>
    </location>
</feature>
<sequence length="370" mass="40560">MQTPSLPRVVLYALTIVLVGTLIFAASTTTATFGAYNVDWDGTSEFRTLAGDHTDSQVVLDVATYDTRDANDTVAIILAPEESYSENESQRIRRFVERGGTLVVADDFGQTGNALLRDIGATARFAGTPLRDERHYYQAPSLPIATSVTESPYTANVTQLTLNGATAVEPGSATTLATSSEFAYLDRNRTGNLSPTDDLGQYPVMTTEPVGAGEVVAVSDPSVFINTMLAQPDNRALAIALFETHDRTLLDYSKAGGQPPLAIVLLLFRSSLVAQVTTALVGSGLLWWYLQSRRHSTDSHEWLETILPPVLYTRLPFWIRGPSTGRHETVVDETAVMASLQNTYPELEDAQLRRMMTDFLSEQSREEEDE</sequence>
<reference evidence="2 3" key="1">
    <citation type="journal article" date="2019" name="Int. J. Syst. Evol. Microbiol.">
        <title>The Global Catalogue of Microorganisms (GCM) 10K type strain sequencing project: providing services to taxonomists for standard genome sequencing and annotation.</title>
        <authorList>
            <consortium name="The Broad Institute Genomics Platform"/>
            <consortium name="The Broad Institute Genome Sequencing Center for Infectious Disease"/>
            <person name="Wu L."/>
            <person name="Ma J."/>
        </authorList>
    </citation>
    <scope>NUCLEOTIDE SEQUENCE [LARGE SCALE GENOMIC DNA]</scope>
    <source>
        <strain evidence="2 3">CGMCC 1.12689</strain>
    </source>
</reference>
<gene>
    <name evidence="2" type="ORF">ACFR9T_07770</name>
</gene>
<dbReference type="RefSeq" id="WP_256419309.1">
    <property type="nucleotide sequence ID" value="NZ_JANHDL010000014.1"/>
</dbReference>
<dbReference type="InterPro" id="IPR029062">
    <property type="entry name" value="Class_I_gatase-like"/>
</dbReference>
<keyword evidence="3" id="KW-1185">Reference proteome</keyword>
<accession>A0ABD6C0J2</accession>
<dbReference type="AlphaFoldDB" id="A0ABD6C0J2"/>
<dbReference type="InterPro" id="IPR025646">
    <property type="entry name" value="DUF4350"/>
</dbReference>
<organism evidence="2 3">
    <name type="scientific">Halorubrum laminariae</name>
    <dbReference type="NCBI Taxonomy" id="1433523"/>
    <lineage>
        <taxon>Archaea</taxon>
        <taxon>Methanobacteriati</taxon>
        <taxon>Methanobacteriota</taxon>
        <taxon>Stenosarchaea group</taxon>
        <taxon>Halobacteria</taxon>
        <taxon>Halobacteriales</taxon>
        <taxon>Haloferacaceae</taxon>
        <taxon>Halorubrum</taxon>
    </lineage>
</organism>
<evidence type="ECO:0000259" key="1">
    <source>
        <dbReference type="Pfam" id="PF14258"/>
    </source>
</evidence>
<dbReference type="EMBL" id="JBHUDB010000003">
    <property type="protein sequence ID" value="MFD1570488.1"/>
    <property type="molecule type" value="Genomic_DNA"/>
</dbReference>